<dbReference type="GO" id="GO:0006629">
    <property type="term" value="P:lipid metabolic process"/>
    <property type="evidence" value="ECO:0007669"/>
    <property type="project" value="UniProtKB-KW"/>
</dbReference>
<feature type="transmembrane region" description="Helical" evidence="6">
    <location>
        <begin position="57"/>
        <end position="78"/>
    </location>
</feature>
<evidence type="ECO:0000256" key="7">
    <source>
        <dbReference type="SAM" id="MobiDB-lite"/>
    </source>
</evidence>
<comment type="similarity">
    <text evidence="6">Belongs to the LPG synthase family.</text>
</comment>
<evidence type="ECO:0000256" key="2">
    <source>
        <dbReference type="ARBA" id="ARBA00022475"/>
    </source>
</evidence>
<dbReference type="EC" id="2.3.2.3" evidence="6"/>
<name>A0A2K8N9N3_9BACL</name>
<feature type="transmembrane region" description="Helical" evidence="6">
    <location>
        <begin position="339"/>
        <end position="360"/>
    </location>
</feature>
<evidence type="ECO:0000256" key="4">
    <source>
        <dbReference type="ARBA" id="ARBA00022989"/>
    </source>
</evidence>
<keyword evidence="4 6" id="KW-1133">Transmembrane helix</keyword>
<keyword evidence="6" id="KW-0046">Antibiotic resistance</keyword>
<evidence type="ECO:0000256" key="3">
    <source>
        <dbReference type="ARBA" id="ARBA00022692"/>
    </source>
</evidence>
<keyword evidence="6" id="KW-0443">Lipid metabolism</keyword>
<feature type="transmembrane region" description="Helical" evidence="6">
    <location>
        <begin position="170"/>
        <end position="194"/>
    </location>
</feature>
<feature type="transmembrane region" description="Helical" evidence="6">
    <location>
        <begin position="206"/>
        <end position="229"/>
    </location>
</feature>
<feature type="transmembrane region" description="Helical" evidence="6">
    <location>
        <begin position="131"/>
        <end position="158"/>
    </location>
</feature>
<keyword evidence="6" id="KW-0808">Transferase</keyword>
<dbReference type="AlphaFoldDB" id="A0A2K8N9N3"/>
<keyword evidence="5 6" id="KW-0472">Membrane</keyword>
<protein>
    <recommendedName>
        <fullName evidence="6">Phosphatidylglycerol lysyltransferase</fullName>
        <ecNumber evidence="6">2.3.2.3</ecNumber>
    </recommendedName>
    <alternativeName>
        <fullName evidence="6">Lysylphosphatidylglycerol synthase</fullName>
    </alternativeName>
</protein>
<comment type="function">
    <text evidence="6">Catalyzes the transfer of a lysyl group from L-lysyl-tRNA(Lys) to membrane-bound phosphatidylglycerol (PG), which produces lysylphosphatidylglycerol (LPG), a major component of the bacterial membrane with a positive net charge. LPG synthesis contributes to bacterial virulence as it is involved in the resistance mechanism against cationic antimicrobial peptides (CAMP) produces by the host's immune system (defensins, cathelicidins) and by the competing microorganisms.</text>
</comment>
<evidence type="ECO:0000256" key="1">
    <source>
        <dbReference type="ARBA" id="ARBA00004651"/>
    </source>
</evidence>
<dbReference type="EMBL" id="CP024955">
    <property type="protein sequence ID" value="ATY86049.1"/>
    <property type="molecule type" value="Genomic_DNA"/>
</dbReference>
<proteinExistence type="inferred from homology"/>
<comment type="subcellular location">
    <subcellularLocation>
        <location evidence="1 6">Cell membrane</location>
        <topology evidence="1 6">Multi-pass membrane protein</topology>
    </subcellularLocation>
</comment>
<dbReference type="KEGG" id="kyr:CVV65_14840"/>
<evidence type="ECO:0000256" key="6">
    <source>
        <dbReference type="RuleBase" id="RU363042"/>
    </source>
</evidence>
<sequence length="452" mass="50190">MRPSAHSAFSWPPPPSKYVILSFSRGRSHPCPSEEDRSVADQLSQDLPREPGTTNRIWLWIWLGALVLGVSVALWFYRDELWHILDVIRHASPAGTLLAVACETGFLLTYWDLVGRLYRAAGTPVPRGALFRLLLVSGVVDRLLPTAGTSTIAVLAVAGARWGVTWASTLWMMGLFTSLGLVATLLIVALSVVLLSTFDIPLPPSIHQALLVGRWAAIGGVVLGAGFLWTPVRRRAVRRIVHWIGGLIDWWKAHEPAWWKRWRARRRRRTSTGSPNAGAAELFGGISPTQATPAPASPGVPRRRRRIWDPEERFRAFEATWERIRKEPGLWGVALAENLLLYVLRIGTLASFMSALHISLPWHHLIAGYGLVVLLVNLSALPFSLGIFEVSMAALYHWLGVPWTQSWALTLAYRGITFWLPIPLGLLAMVRWPGQPPSPGAGSYRNAREPSE</sequence>
<dbReference type="GO" id="GO:0005886">
    <property type="term" value="C:plasma membrane"/>
    <property type="evidence" value="ECO:0007669"/>
    <property type="project" value="UniProtKB-SubCell"/>
</dbReference>
<organism evidence="8 9">
    <name type="scientific">Kyrpidia spormannii</name>
    <dbReference type="NCBI Taxonomy" id="2055160"/>
    <lineage>
        <taxon>Bacteria</taxon>
        <taxon>Bacillati</taxon>
        <taxon>Bacillota</taxon>
        <taxon>Bacilli</taxon>
        <taxon>Bacillales</taxon>
        <taxon>Alicyclobacillaceae</taxon>
        <taxon>Kyrpidia</taxon>
    </lineage>
</organism>
<evidence type="ECO:0000313" key="8">
    <source>
        <dbReference type="EMBL" id="ATY86049.1"/>
    </source>
</evidence>
<dbReference type="GO" id="GO:0050071">
    <property type="term" value="F:phosphatidylglycerol lysyltransferase activity"/>
    <property type="evidence" value="ECO:0007669"/>
    <property type="project" value="UniProtKB-EC"/>
</dbReference>
<keyword evidence="9" id="KW-1185">Reference proteome</keyword>
<reference evidence="9" key="1">
    <citation type="submission" date="2017-11" db="EMBL/GenBank/DDBJ databases">
        <title>Complete Genome Sequence of Kyrpidia sp. Strain EA-1, a thermophilic, hydrogen-oxidizing Bacterium, isolated from the Azores.</title>
        <authorList>
            <person name="Reiner J.E."/>
            <person name="Lapp C.J."/>
            <person name="Bunk B."/>
            <person name="Gescher J."/>
        </authorList>
    </citation>
    <scope>NUCLEOTIDE SEQUENCE [LARGE SCALE GENOMIC DNA]</scope>
    <source>
        <strain evidence="9">EA-1</strain>
    </source>
</reference>
<feature type="region of interest" description="Disordered" evidence="7">
    <location>
        <begin position="270"/>
        <end position="302"/>
    </location>
</feature>
<evidence type="ECO:0000313" key="9">
    <source>
        <dbReference type="Proteomes" id="UP000231932"/>
    </source>
</evidence>
<dbReference type="GO" id="GO:0046677">
    <property type="term" value="P:response to antibiotic"/>
    <property type="evidence" value="ECO:0007669"/>
    <property type="project" value="UniProtKB-KW"/>
</dbReference>
<dbReference type="Pfam" id="PF03706">
    <property type="entry name" value="LPG_synthase_TM"/>
    <property type="match status" value="1"/>
</dbReference>
<dbReference type="InterPro" id="IPR022791">
    <property type="entry name" value="L-PG_synthase/AglD"/>
</dbReference>
<accession>A0A2K8N9N3</accession>
<evidence type="ECO:0000256" key="5">
    <source>
        <dbReference type="ARBA" id="ARBA00023136"/>
    </source>
</evidence>
<gene>
    <name evidence="6" type="primary">mprF</name>
    <name evidence="8" type="ORF">CVV65_14840</name>
</gene>
<keyword evidence="2" id="KW-1003">Cell membrane</keyword>
<dbReference type="Proteomes" id="UP000231932">
    <property type="component" value="Chromosome"/>
</dbReference>
<comment type="catalytic activity">
    <reaction evidence="6">
        <text>L-lysyl-tRNA(Lys) + a 1,2-diacyl-sn-glycero-3-phospho-(1'-sn-glycerol) = a 1,2-diacyl-sn-glycero-3-phospho-1'-(3'-O-L-lysyl)-sn-glycerol + tRNA(Lys)</text>
        <dbReference type="Rhea" id="RHEA:10668"/>
        <dbReference type="Rhea" id="RHEA-COMP:9696"/>
        <dbReference type="Rhea" id="RHEA-COMP:9697"/>
        <dbReference type="ChEBI" id="CHEBI:64716"/>
        <dbReference type="ChEBI" id="CHEBI:75792"/>
        <dbReference type="ChEBI" id="CHEBI:78442"/>
        <dbReference type="ChEBI" id="CHEBI:78529"/>
        <dbReference type="EC" id="2.3.2.3"/>
    </reaction>
</comment>
<feature type="transmembrane region" description="Helical" evidence="6">
    <location>
        <begin position="366"/>
        <end position="399"/>
    </location>
</feature>
<keyword evidence="3 6" id="KW-0812">Transmembrane</keyword>